<gene>
    <name evidence="2" type="ORF">CCAM_LOCUS17900</name>
</gene>
<evidence type="ECO:0000313" key="2">
    <source>
        <dbReference type="EMBL" id="VFQ76124.1"/>
    </source>
</evidence>
<reference evidence="2 3" key="1">
    <citation type="submission" date="2018-04" db="EMBL/GenBank/DDBJ databases">
        <authorList>
            <person name="Vogel A."/>
        </authorList>
    </citation>
    <scope>NUCLEOTIDE SEQUENCE [LARGE SCALE GENOMIC DNA]</scope>
</reference>
<dbReference type="Proteomes" id="UP000595140">
    <property type="component" value="Unassembled WGS sequence"/>
</dbReference>
<organism evidence="2 3">
    <name type="scientific">Cuscuta campestris</name>
    <dbReference type="NCBI Taxonomy" id="132261"/>
    <lineage>
        <taxon>Eukaryota</taxon>
        <taxon>Viridiplantae</taxon>
        <taxon>Streptophyta</taxon>
        <taxon>Embryophyta</taxon>
        <taxon>Tracheophyta</taxon>
        <taxon>Spermatophyta</taxon>
        <taxon>Magnoliopsida</taxon>
        <taxon>eudicotyledons</taxon>
        <taxon>Gunneridae</taxon>
        <taxon>Pentapetalae</taxon>
        <taxon>asterids</taxon>
        <taxon>lamiids</taxon>
        <taxon>Solanales</taxon>
        <taxon>Convolvulaceae</taxon>
        <taxon>Cuscuteae</taxon>
        <taxon>Cuscuta</taxon>
        <taxon>Cuscuta subgen. Grammica</taxon>
        <taxon>Cuscuta sect. Cleistogrammica</taxon>
    </lineage>
</organism>
<accession>A0A484LII2</accession>
<dbReference type="EMBL" id="OOIL02001480">
    <property type="protein sequence ID" value="VFQ76124.1"/>
    <property type="molecule type" value="Genomic_DNA"/>
</dbReference>
<evidence type="ECO:0000256" key="1">
    <source>
        <dbReference type="SAM" id="MobiDB-lite"/>
    </source>
</evidence>
<dbReference type="AlphaFoldDB" id="A0A484LII2"/>
<evidence type="ECO:0000313" key="3">
    <source>
        <dbReference type="Proteomes" id="UP000595140"/>
    </source>
</evidence>
<dbReference type="PANTHER" id="PTHR34676:SF15">
    <property type="entry name" value="ZINC FINGER, CCHC-TYPE-RELATED"/>
    <property type="match status" value="1"/>
</dbReference>
<proteinExistence type="predicted"/>
<keyword evidence="3" id="KW-1185">Reference proteome</keyword>
<sequence>MRIYIRSINFQLWLIIKNGETMPMKKVGETTIPKKEEEYDAEDIKKVEAFEKAKHMIFCAINPDDYRKISSCSIAKEMWDKLEVTYEDNARLARKAIYDDLADSLERVHLEDDEEDTPLYTNPQPQPEETPQVMVESEDQADEEEQEEAREQEETELPIAWKTHRNHPLDQVIGSINRGDKSRAATSGKSKSKSRAPTSSSEERLYYGDGSYLWFDSEEERTRFLTFFSKRVVAPPRIIPERYPELQGYDELDAQLHQAGLWPFVSRAHKEINPALIRAFYSNLRREDDVLYSLVKSTSIELTVEQLGRIAGLPFQGDDVSHYGGEDWVLNNEGLILNELCNAPKSGPKELIKFRGRRLHFQRRSPIAAAASFARGPPLASAPPTTVHLVVLPIFASTASVGRPRHRAAAPLFLLRRKSTIIAVKCSAAVSPSPEVRHHRRGVQRRHAERWTSPPLPASFLAVELQRRQSLLIVVELPLRHCRRRLSPSPHPAAAPN</sequence>
<protein>
    <submittedName>
        <fullName evidence="2">Uncharacterized protein</fullName>
    </submittedName>
</protein>
<feature type="region of interest" description="Disordered" evidence="1">
    <location>
        <begin position="111"/>
        <end position="202"/>
    </location>
</feature>
<dbReference type="Pfam" id="PF14223">
    <property type="entry name" value="Retrotran_gag_2"/>
    <property type="match status" value="1"/>
</dbReference>
<name>A0A484LII2_9ASTE</name>
<dbReference type="PANTHER" id="PTHR34676">
    <property type="entry name" value="DUF4219 DOMAIN-CONTAINING PROTEIN-RELATED"/>
    <property type="match status" value="1"/>
</dbReference>
<feature type="compositionally biased region" description="Acidic residues" evidence="1">
    <location>
        <begin position="136"/>
        <end position="156"/>
    </location>
</feature>